<dbReference type="AlphaFoldDB" id="A0A9P5ZLS9"/>
<name>A0A9P5ZLS9_PLEER</name>
<sequence>MIRVLIVNVGMRGLERYIVLDQPIGSQPTQGFLACLHLLCGESTNILAFDLDGSIPSVHGGNLSFYKPAIVIRIWYKLLSFYPTVSAHDTTLMMGPLTSRYLGARWQGRVMVIFLVSQLGCLLDHGDLAFLRCSLAIGPPGPFPIWTTDILTSVATERHPVGNNRQFVW</sequence>
<evidence type="ECO:0000313" key="2">
    <source>
        <dbReference type="Proteomes" id="UP000807025"/>
    </source>
</evidence>
<organism evidence="1 2">
    <name type="scientific">Pleurotus eryngii</name>
    <name type="common">Boletus of the steppes</name>
    <dbReference type="NCBI Taxonomy" id="5323"/>
    <lineage>
        <taxon>Eukaryota</taxon>
        <taxon>Fungi</taxon>
        <taxon>Dikarya</taxon>
        <taxon>Basidiomycota</taxon>
        <taxon>Agaricomycotina</taxon>
        <taxon>Agaricomycetes</taxon>
        <taxon>Agaricomycetidae</taxon>
        <taxon>Agaricales</taxon>
        <taxon>Pleurotineae</taxon>
        <taxon>Pleurotaceae</taxon>
        <taxon>Pleurotus</taxon>
    </lineage>
</organism>
<gene>
    <name evidence="1" type="ORF">BDN71DRAFT_249585</name>
</gene>
<evidence type="ECO:0000313" key="1">
    <source>
        <dbReference type="EMBL" id="KAF9489866.1"/>
    </source>
</evidence>
<dbReference type="Proteomes" id="UP000807025">
    <property type="component" value="Unassembled WGS sequence"/>
</dbReference>
<dbReference type="EMBL" id="MU154656">
    <property type="protein sequence ID" value="KAF9489866.1"/>
    <property type="molecule type" value="Genomic_DNA"/>
</dbReference>
<protein>
    <submittedName>
        <fullName evidence="1">Uncharacterized protein</fullName>
    </submittedName>
</protein>
<proteinExistence type="predicted"/>
<keyword evidence="2" id="KW-1185">Reference proteome</keyword>
<reference evidence="1" key="1">
    <citation type="submission" date="2020-11" db="EMBL/GenBank/DDBJ databases">
        <authorList>
            <consortium name="DOE Joint Genome Institute"/>
            <person name="Ahrendt S."/>
            <person name="Riley R."/>
            <person name="Andreopoulos W."/>
            <person name="Labutti K."/>
            <person name="Pangilinan J."/>
            <person name="Ruiz-Duenas F.J."/>
            <person name="Barrasa J.M."/>
            <person name="Sanchez-Garcia M."/>
            <person name="Camarero S."/>
            <person name="Miyauchi S."/>
            <person name="Serrano A."/>
            <person name="Linde D."/>
            <person name="Babiker R."/>
            <person name="Drula E."/>
            <person name="Ayuso-Fernandez I."/>
            <person name="Pacheco R."/>
            <person name="Padilla G."/>
            <person name="Ferreira P."/>
            <person name="Barriuso J."/>
            <person name="Kellner H."/>
            <person name="Castanera R."/>
            <person name="Alfaro M."/>
            <person name="Ramirez L."/>
            <person name="Pisabarro A.G."/>
            <person name="Kuo A."/>
            <person name="Tritt A."/>
            <person name="Lipzen A."/>
            <person name="He G."/>
            <person name="Yan M."/>
            <person name="Ng V."/>
            <person name="Cullen D."/>
            <person name="Martin F."/>
            <person name="Rosso M.-N."/>
            <person name="Henrissat B."/>
            <person name="Hibbett D."/>
            <person name="Martinez A.T."/>
            <person name="Grigoriev I.V."/>
        </authorList>
    </citation>
    <scope>NUCLEOTIDE SEQUENCE</scope>
    <source>
        <strain evidence="1">ATCC 90797</strain>
    </source>
</reference>
<dbReference type="PROSITE" id="PS51257">
    <property type="entry name" value="PROKAR_LIPOPROTEIN"/>
    <property type="match status" value="1"/>
</dbReference>
<accession>A0A9P5ZLS9</accession>
<comment type="caution">
    <text evidence="1">The sequence shown here is derived from an EMBL/GenBank/DDBJ whole genome shotgun (WGS) entry which is preliminary data.</text>
</comment>